<dbReference type="HOGENOM" id="CLU_3419757_0_0_1"/>
<protein>
    <submittedName>
        <fullName evidence="2">Uncharacterized protein</fullName>
    </submittedName>
</protein>
<reference evidence="2" key="2">
    <citation type="submission" date="2015-03" db="UniProtKB">
        <authorList>
            <consortium name="EnsemblPlants"/>
        </authorList>
    </citation>
    <scope>IDENTIFICATION</scope>
</reference>
<dbReference type="PaxDb" id="65489-OBART05G06130.1"/>
<name>A0A0D3G462_9ORYZ</name>
<reference evidence="2" key="1">
    <citation type="journal article" date="2009" name="Rice">
        <title>De Novo Next Generation Sequencing of Plant Genomes.</title>
        <authorList>
            <person name="Rounsley S."/>
            <person name="Marri P.R."/>
            <person name="Yu Y."/>
            <person name="He R."/>
            <person name="Sisneros N."/>
            <person name="Goicoechea J.L."/>
            <person name="Lee S.J."/>
            <person name="Angelova A."/>
            <person name="Kudrna D."/>
            <person name="Luo M."/>
            <person name="Affourtit J."/>
            <person name="Desany B."/>
            <person name="Knight J."/>
            <person name="Niazi F."/>
            <person name="Egholm M."/>
            <person name="Wing R.A."/>
        </authorList>
    </citation>
    <scope>NUCLEOTIDE SEQUENCE [LARGE SCALE GENOMIC DNA]</scope>
    <source>
        <strain evidence="2">IRGC 105608</strain>
    </source>
</reference>
<feature type="region of interest" description="Disordered" evidence="1">
    <location>
        <begin position="1"/>
        <end position="25"/>
    </location>
</feature>
<organism evidence="2">
    <name type="scientific">Oryza barthii</name>
    <dbReference type="NCBI Taxonomy" id="65489"/>
    <lineage>
        <taxon>Eukaryota</taxon>
        <taxon>Viridiplantae</taxon>
        <taxon>Streptophyta</taxon>
        <taxon>Embryophyta</taxon>
        <taxon>Tracheophyta</taxon>
        <taxon>Spermatophyta</taxon>
        <taxon>Magnoliopsida</taxon>
        <taxon>Liliopsida</taxon>
        <taxon>Poales</taxon>
        <taxon>Poaceae</taxon>
        <taxon>BOP clade</taxon>
        <taxon>Oryzoideae</taxon>
        <taxon>Oryzeae</taxon>
        <taxon>Oryzinae</taxon>
        <taxon>Oryza</taxon>
    </lineage>
</organism>
<evidence type="ECO:0000313" key="3">
    <source>
        <dbReference type="Proteomes" id="UP000026960"/>
    </source>
</evidence>
<accession>A0A0D3G462</accession>
<dbReference type="AlphaFoldDB" id="A0A0D3G462"/>
<evidence type="ECO:0000256" key="1">
    <source>
        <dbReference type="SAM" id="MobiDB-lite"/>
    </source>
</evidence>
<dbReference type="EnsemblPlants" id="OBART05G06130.2">
    <property type="protein sequence ID" value="OBART05G06130.2"/>
    <property type="gene ID" value="OBART05G06130"/>
</dbReference>
<keyword evidence="3" id="KW-1185">Reference proteome</keyword>
<sequence>MRHTSSPSPFSPVGGQALGCSIWRR</sequence>
<dbReference type="Gramene" id="OBART05G06130.2">
    <property type="protein sequence ID" value="OBART05G06130.2"/>
    <property type="gene ID" value="OBART05G06130"/>
</dbReference>
<evidence type="ECO:0000313" key="2">
    <source>
        <dbReference type="EnsemblPlants" id="OBART05G06130.1"/>
    </source>
</evidence>
<dbReference type="Gramene" id="OBART05G06130.1">
    <property type="protein sequence ID" value="OBART05G06130.1"/>
    <property type="gene ID" value="OBART05G06130"/>
</dbReference>
<proteinExistence type="predicted"/>
<dbReference type="EnsemblPlants" id="OBART05G06130.1">
    <property type="protein sequence ID" value="OBART05G06130.1"/>
    <property type="gene ID" value="OBART05G06130"/>
</dbReference>
<dbReference type="Proteomes" id="UP000026960">
    <property type="component" value="Chromosome 5"/>
</dbReference>